<evidence type="ECO:0000256" key="1">
    <source>
        <dbReference type="ARBA" id="ARBA00022603"/>
    </source>
</evidence>
<evidence type="ECO:0000256" key="3">
    <source>
        <dbReference type="SAM" id="MobiDB-lite"/>
    </source>
</evidence>
<protein>
    <submittedName>
        <fullName evidence="4">ATP synthase subunit beta</fullName>
    </submittedName>
</protein>
<evidence type="ECO:0000313" key="5">
    <source>
        <dbReference type="Proteomes" id="UP000831327"/>
    </source>
</evidence>
<name>A0ABN6P8C6_9PROT</name>
<organism evidence="4 5">
    <name type="scientific">Roseomonas fluvialis</name>
    <dbReference type="NCBI Taxonomy" id="1750527"/>
    <lineage>
        <taxon>Bacteria</taxon>
        <taxon>Pseudomonadati</taxon>
        <taxon>Pseudomonadota</taxon>
        <taxon>Alphaproteobacteria</taxon>
        <taxon>Acetobacterales</taxon>
        <taxon>Roseomonadaceae</taxon>
        <taxon>Roseomonas</taxon>
    </lineage>
</organism>
<accession>A0ABN6P8C6</accession>
<gene>
    <name evidence="4" type="ORF">Rmf_47490</name>
</gene>
<dbReference type="Gene3D" id="3.40.50.12710">
    <property type="match status" value="1"/>
</dbReference>
<dbReference type="PANTHER" id="PTHR12049">
    <property type="entry name" value="PROTEIN ARGININE METHYLTRANSFERASE NDUFAF7, MITOCHONDRIAL"/>
    <property type="match status" value="1"/>
</dbReference>
<keyword evidence="2" id="KW-0808">Transferase</keyword>
<dbReference type="InterPro" id="IPR003788">
    <property type="entry name" value="NDUFAF7"/>
</dbReference>
<keyword evidence="5" id="KW-1185">Reference proteome</keyword>
<dbReference type="Proteomes" id="UP000831327">
    <property type="component" value="Chromosome"/>
</dbReference>
<feature type="region of interest" description="Disordered" evidence="3">
    <location>
        <begin position="1"/>
        <end position="35"/>
    </location>
</feature>
<reference evidence="4 5" key="1">
    <citation type="journal article" date="2016" name="Microbes Environ.">
        <title>Phylogenetically diverse aerobic anoxygenic phototrophic bacteria isolated from epilithic biofilms in Tama river, Japan.</title>
        <authorList>
            <person name="Hirose S."/>
            <person name="Matsuura K."/>
            <person name="Haruta S."/>
        </authorList>
    </citation>
    <scope>NUCLEOTIDE SEQUENCE [LARGE SCALE GENOMIC DNA]</scope>
    <source>
        <strain evidence="4 5">S08</strain>
    </source>
</reference>
<dbReference type="PANTHER" id="PTHR12049:SF7">
    <property type="entry name" value="PROTEIN ARGININE METHYLTRANSFERASE NDUFAF7, MITOCHONDRIAL"/>
    <property type="match status" value="1"/>
</dbReference>
<dbReference type="RefSeq" id="WP_341482847.1">
    <property type="nucleotide sequence ID" value="NZ_AP025637.1"/>
</dbReference>
<dbReference type="InterPro" id="IPR029063">
    <property type="entry name" value="SAM-dependent_MTases_sf"/>
</dbReference>
<feature type="compositionally biased region" description="Pro residues" evidence="3">
    <location>
        <begin position="1"/>
        <end position="10"/>
    </location>
</feature>
<dbReference type="Pfam" id="PF02636">
    <property type="entry name" value="Methyltransf_28"/>
    <property type="match status" value="1"/>
</dbReference>
<dbReference type="SUPFAM" id="SSF53335">
    <property type="entry name" value="S-adenosyl-L-methionine-dependent methyltransferases"/>
    <property type="match status" value="1"/>
</dbReference>
<proteinExistence type="predicted"/>
<evidence type="ECO:0000256" key="2">
    <source>
        <dbReference type="ARBA" id="ARBA00022679"/>
    </source>
</evidence>
<keyword evidence="1" id="KW-0489">Methyltransferase</keyword>
<dbReference type="EMBL" id="AP025637">
    <property type="protein sequence ID" value="BDG74820.1"/>
    <property type="molecule type" value="Genomic_DNA"/>
</dbReference>
<dbReference type="InterPro" id="IPR038375">
    <property type="entry name" value="NDUFAF7_sf"/>
</dbReference>
<evidence type="ECO:0000313" key="4">
    <source>
        <dbReference type="EMBL" id="BDG74820.1"/>
    </source>
</evidence>
<sequence length="363" mass="37303">MPSEGPPPGQDPAVQSPEGTSGAGHGGGTAAEPQRLDRYMRRAASAYYAGRDPFGAGGDFTTAPELTQAFGECIGLWAAIAWQAMGRPDPVVFAELGPGRGTLMADALRAVAEMAPGFRAALRVHLVETSPRLREAQADLLGTAVRAWHDDIAALPPGPAIIIGNEFLDALPIRQFVRRGDAWMERFVADGAFAERPATDAPPLPAAAPDGAIQEVNEAAVAIAAALAARVAAQGGVALFIDYGPGEAGFGDSLQAMTSHGSADPLGPPGQADITAHVDFAALAAAAQAAGAAVQGPMPQGVFLARLGLFSRAAILARMDPGHAQRHLSAAQRLAAPEHMGRLFKAICLGHPGLPPLPGFEDP</sequence>